<dbReference type="AlphaFoldDB" id="A0A6N7LIL3"/>
<proteinExistence type="predicted"/>
<name>A0A6N7LIL3_SINTE</name>
<keyword evidence="3" id="KW-1185">Reference proteome</keyword>
<sequence>MVGKPMKILIEVDEAAERLEELIDLASQRDVIYVCRGGRPVAQLSAFSGTKDDPRSDEFAGTFPETGPTAPGGKLFEGGKVSSVDQVWMLAAEGKPGWERDMTSAHDDLSDEDALPR</sequence>
<comment type="caution">
    <text evidence="2">The sequence shown here is derived from an EMBL/GenBank/DDBJ whole genome shotgun (WGS) entry which is preliminary data.</text>
</comment>
<dbReference type="Proteomes" id="UP000439983">
    <property type="component" value="Unassembled WGS sequence"/>
</dbReference>
<gene>
    <name evidence="2" type="ORF">GHK62_22660</name>
</gene>
<dbReference type="OrthoDB" id="7998884at2"/>
<feature type="compositionally biased region" description="Basic and acidic residues" evidence="1">
    <location>
        <begin position="96"/>
        <end position="117"/>
    </location>
</feature>
<dbReference type="EMBL" id="WITC01000097">
    <property type="protein sequence ID" value="MQX17456.1"/>
    <property type="molecule type" value="Genomic_DNA"/>
</dbReference>
<evidence type="ECO:0000313" key="3">
    <source>
        <dbReference type="Proteomes" id="UP000439983"/>
    </source>
</evidence>
<evidence type="ECO:0008006" key="4">
    <source>
        <dbReference type="Google" id="ProtNLM"/>
    </source>
</evidence>
<feature type="region of interest" description="Disordered" evidence="1">
    <location>
        <begin position="95"/>
        <end position="117"/>
    </location>
</feature>
<evidence type="ECO:0000256" key="1">
    <source>
        <dbReference type="SAM" id="MobiDB-lite"/>
    </source>
</evidence>
<accession>A0A6N7LIL3</accession>
<evidence type="ECO:0000313" key="2">
    <source>
        <dbReference type="EMBL" id="MQX17456.1"/>
    </source>
</evidence>
<organism evidence="2 3">
    <name type="scientific">Sinorhizobium terangae</name>
    <dbReference type="NCBI Taxonomy" id="110322"/>
    <lineage>
        <taxon>Bacteria</taxon>
        <taxon>Pseudomonadati</taxon>
        <taxon>Pseudomonadota</taxon>
        <taxon>Alphaproteobacteria</taxon>
        <taxon>Hyphomicrobiales</taxon>
        <taxon>Rhizobiaceae</taxon>
        <taxon>Sinorhizobium/Ensifer group</taxon>
        <taxon>Sinorhizobium</taxon>
    </lineage>
</organism>
<reference evidence="2 3" key="1">
    <citation type="journal article" date="2013" name="Genome Biol.">
        <title>Comparative genomics of the core and accessory genomes of 48 Sinorhizobium strains comprising five genospecies.</title>
        <authorList>
            <person name="Sugawara M."/>
            <person name="Epstein B."/>
            <person name="Badgley B.D."/>
            <person name="Unno T."/>
            <person name="Xu L."/>
            <person name="Reese J."/>
            <person name="Gyaneshwar P."/>
            <person name="Denny R."/>
            <person name="Mudge J."/>
            <person name="Bharti A.K."/>
            <person name="Farmer A.D."/>
            <person name="May G.D."/>
            <person name="Woodward J.E."/>
            <person name="Medigue C."/>
            <person name="Vallenet D."/>
            <person name="Lajus A."/>
            <person name="Rouy Z."/>
            <person name="Martinez-Vaz B."/>
            <person name="Tiffin P."/>
            <person name="Young N.D."/>
            <person name="Sadowsky M.J."/>
        </authorList>
    </citation>
    <scope>NUCLEOTIDE SEQUENCE [LARGE SCALE GENOMIC DNA]</scope>
    <source>
        <strain evidence="2 3">USDA4894</strain>
    </source>
</reference>
<protein>
    <recommendedName>
        <fullName evidence="4">Type II toxin-antitoxin system prevent-host-death family antitoxin</fullName>
    </recommendedName>
</protein>